<dbReference type="AlphaFoldDB" id="A0A0F3GM82"/>
<evidence type="ECO:0000313" key="3">
    <source>
        <dbReference type="Proteomes" id="UP000033423"/>
    </source>
</evidence>
<accession>A0A0F3GM82</accession>
<evidence type="ECO:0000313" key="2">
    <source>
        <dbReference type="EMBL" id="KJU83089.1"/>
    </source>
</evidence>
<dbReference type="Proteomes" id="UP000033423">
    <property type="component" value="Unassembled WGS sequence"/>
</dbReference>
<feature type="compositionally biased region" description="Basic residues" evidence="1">
    <location>
        <begin position="29"/>
        <end position="43"/>
    </location>
</feature>
<sequence length="50" mass="6210">MRKFKHFAGYKGYRYPLLSYNKNGITNLRNKRRNYDKHKRAYKKNTSNRL</sequence>
<comment type="caution">
    <text evidence="2">The sequence shown here is derived from an EMBL/GenBank/DDBJ whole genome shotgun (WGS) entry which is preliminary data.</text>
</comment>
<feature type="region of interest" description="Disordered" evidence="1">
    <location>
        <begin position="29"/>
        <end position="50"/>
    </location>
</feature>
<gene>
    <name evidence="2" type="ORF">MBAV_004717</name>
</gene>
<proteinExistence type="predicted"/>
<protein>
    <submittedName>
        <fullName evidence="2">Uncharacterized protein</fullName>
    </submittedName>
</protein>
<evidence type="ECO:0000256" key="1">
    <source>
        <dbReference type="SAM" id="MobiDB-lite"/>
    </source>
</evidence>
<keyword evidence="3" id="KW-1185">Reference proteome</keyword>
<reference evidence="2 3" key="1">
    <citation type="submission" date="2015-02" db="EMBL/GenBank/DDBJ databases">
        <title>Single-cell genomics of uncultivated deep-branching MTB reveals a conserved set of magnetosome genes.</title>
        <authorList>
            <person name="Kolinko S."/>
            <person name="Richter M."/>
            <person name="Glockner F.O."/>
            <person name="Brachmann A."/>
            <person name="Schuler D."/>
        </authorList>
    </citation>
    <scope>NUCLEOTIDE SEQUENCE [LARGE SCALE GENOMIC DNA]</scope>
    <source>
        <strain evidence="2">TM-1</strain>
    </source>
</reference>
<name>A0A0F3GM82_9BACT</name>
<dbReference type="EMBL" id="LACI01002049">
    <property type="protein sequence ID" value="KJU83089.1"/>
    <property type="molecule type" value="Genomic_DNA"/>
</dbReference>
<organism evidence="2 3">
    <name type="scientific">Candidatus Magnetobacterium bavaricum</name>
    <dbReference type="NCBI Taxonomy" id="29290"/>
    <lineage>
        <taxon>Bacteria</taxon>
        <taxon>Pseudomonadati</taxon>
        <taxon>Nitrospirota</taxon>
        <taxon>Thermodesulfovibrionia</taxon>
        <taxon>Thermodesulfovibrionales</taxon>
        <taxon>Candidatus Magnetobacteriaceae</taxon>
        <taxon>Candidatus Magnetobacterium</taxon>
    </lineage>
</organism>